<gene>
    <name evidence="2" type="ORF">K0M31_020275</name>
</gene>
<sequence length="134" mass="15218">MTPQRPTQQQQLDTCWVFESLGGMCEDSHYTADSERRTRPRLRRRIFGSGASSQAEFPKSPSITATGAPRRGACNCRERLTRATCVRQFSMVVTVLGLQRGTTNNRTQTAPLFLPTQRATNVRTVIRMKLKQWD</sequence>
<organism evidence="2 3">
    <name type="scientific">Melipona bicolor</name>
    <dbReference type="NCBI Taxonomy" id="60889"/>
    <lineage>
        <taxon>Eukaryota</taxon>
        <taxon>Metazoa</taxon>
        <taxon>Ecdysozoa</taxon>
        <taxon>Arthropoda</taxon>
        <taxon>Hexapoda</taxon>
        <taxon>Insecta</taxon>
        <taxon>Pterygota</taxon>
        <taxon>Neoptera</taxon>
        <taxon>Endopterygota</taxon>
        <taxon>Hymenoptera</taxon>
        <taxon>Apocrita</taxon>
        <taxon>Aculeata</taxon>
        <taxon>Apoidea</taxon>
        <taxon>Anthophila</taxon>
        <taxon>Apidae</taxon>
        <taxon>Melipona</taxon>
    </lineage>
</organism>
<dbReference type="AlphaFoldDB" id="A0AA40KQT7"/>
<evidence type="ECO:0000313" key="2">
    <source>
        <dbReference type="EMBL" id="KAK1129145.1"/>
    </source>
</evidence>
<keyword evidence="3" id="KW-1185">Reference proteome</keyword>
<comment type="caution">
    <text evidence="2">The sequence shown here is derived from an EMBL/GenBank/DDBJ whole genome shotgun (WGS) entry which is preliminary data.</text>
</comment>
<reference evidence="2" key="1">
    <citation type="submission" date="2021-10" db="EMBL/GenBank/DDBJ databases">
        <title>Melipona bicolor Genome sequencing and assembly.</title>
        <authorList>
            <person name="Araujo N.S."/>
            <person name="Arias M.C."/>
        </authorList>
    </citation>
    <scope>NUCLEOTIDE SEQUENCE</scope>
    <source>
        <strain evidence="2">USP_2M_L1-L4_2017</strain>
        <tissue evidence="2">Whole body</tissue>
    </source>
</reference>
<name>A0AA40KQT7_9HYME</name>
<dbReference type="EMBL" id="JAHYIQ010000009">
    <property type="protein sequence ID" value="KAK1129145.1"/>
    <property type="molecule type" value="Genomic_DNA"/>
</dbReference>
<proteinExistence type="predicted"/>
<feature type="region of interest" description="Disordered" evidence="1">
    <location>
        <begin position="48"/>
        <end position="71"/>
    </location>
</feature>
<protein>
    <submittedName>
        <fullName evidence="2">Uncharacterized protein</fullName>
    </submittedName>
</protein>
<evidence type="ECO:0000313" key="3">
    <source>
        <dbReference type="Proteomes" id="UP001177670"/>
    </source>
</evidence>
<evidence type="ECO:0000256" key="1">
    <source>
        <dbReference type="SAM" id="MobiDB-lite"/>
    </source>
</evidence>
<dbReference type="Proteomes" id="UP001177670">
    <property type="component" value="Unassembled WGS sequence"/>
</dbReference>
<accession>A0AA40KQT7</accession>
<feature type="compositionally biased region" description="Polar residues" evidence="1">
    <location>
        <begin position="50"/>
        <end position="65"/>
    </location>
</feature>